<gene>
    <name evidence="10" type="primary">troC</name>
    <name evidence="10" type="ORF">AshY1_02720</name>
</gene>
<evidence type="ECO:0000256" key="7">
    <source>
        <dbReference type="ARBA" id="ARBA00023136"/>
    </source>
</evidence>
<proteinExistence type="inferred from homology"/>
<feature type="transmembrane region" description="Helical" evidence="9">
    <location>
        <begin position="16"/>
        <end position="35"/>
    </location>
</feature>
<evidence type="ECO:0000256" key="6">
    <source>
        <dbReference type="ARBA" id="ARBA00022989"/>
    </source>
</evidence>
<dbReference type="PANTHER" id="PTHR30477:SF8">
    <property type="entry name" value="METAL TRANSPORT SYSTEM MEMBRANE PROTEIN CT_070-RELATED"/>
    <property type="match status" value="1"/>
</dbReference>
<keyword evidence="5 8" id="KW-0812">Transmembrane</keyword>
<evidence type="ECO:0000256" key="8">
    <source>
        <dbReference type="RuleBase" id="RU003943"/>
    </source>
</evidence>
<feature type="transmembrane region" description="Helical" evidence="9">
    <location>
        <begin position="171"/>
        <end position="194"/>
    </location>
</feature>
<feature type="transmembrane region" description="Helical" evidence="9">
    <location>
        <begin position="227"/>
        <end position="245"/>
    </location>
</feature>
<protein>
    <submittedName>
        <fullName evidence="10">Metal ABC transporter permease (TroC)</fullName>
    </submittedName>
</protein>
<comment type="subcellular location">
    <subcellularLocation>
        <location evidence="1 8">Cell membrane</location>
        <topology evidence="1 8">Multi-pass membrane protein</topology>
    </subcellularLocation>
</comment>
<feature type="transmembrane region" description="Helical" evidence="9">
    <location>
        <begin position="42"/>
        <end position="61"/>
    </location>
</feature>
<comment type="similarity">
    <text evidence="2 8">Belongs to the ABC-3 integral membrane protein family.</text>
</comment>
<evidence type="ECO:0000313" key="11">
    <source>
        <dbReference type="Proteomes" id="UP001484199"/>
    </source>
</evidence>
<dbReference type="Gene3D" id="1.10.3470.10">
    <property type="entry name" value="ABC transporter involved in vitamin B12 uptake, BtuC"/>
    <property type="match status" value="1"/>
</dbReference>
<feature type="transmembrane region" description="Helical" evidence="9">
    <location>
        <begin position="251"/>
        <end position="271"/>
    </location>
</feature>
<evidence type="ECO:0000256" key="5">
    <source>
        <dbReference type="ARBA" id="ARBA00022692"/>
    </source>
</evidence>
<dbReference type="SUPFAM" id="SSF81345">
    <property type="entry name" value="ABC transporter involved in vitamin B12 uptake, BtuC"/>
    <property type="match status" value="1"/>
</dbReference>
<reference evidence="10" key="1">
    <citation type="submission" date="2024-03" db="EMBL/GenBank/DDBJ databases">
        <title>The Complete Genome of 'Candidatus Phytoplasma fraxini' AshY1 from the Ash Yellows Group.</title>
        <authorList>
            <person name="Boehm J.W."/>
            <person name="Huettel B."/>
            <person name="Schneider B."/>
            <person name="Kube M."/>
        </authorList>
    </citation>
    <scope>NUCLEOTIDE SEQUENCE [LARGE SCALE GENOMIC DNA]</scope>
    <source>
        <strain evidence="10">AshY1</strain>
    </source>
</reference>
<accession>A0ABZ2U8T7</accession>
<keyword evidence="3 8" id="KW-0813">Transport</keyword>
<evidence type="ECO:0000313" key="10">
    <source>
        <dbReference type="EMBL" id="WYY26403.1"/>
    </source>
</evidence>
<keyword evidence="6 9" id="KW-1133">Transmembrane helix</keyword>
<dbReference type="PANTHER" id="PTHR30477">
    <property type="entry name" value="ABC-TRANSPORTER METAL-BINDING PROTEIN"/>
    <property type="match status" value="1"/>
</dbReference>
<feature type="transmembrane region" description="Helical" evidence="9">
    <location>
        <begin position="99"/>
        <end position="118"/>
    </location>
</feature>
<evidence type="ECO:0000256" key="9">
    <source>
        <dbReference type="SAM" id="Phobius"/>
    </source>
</evidence>
<keyword evidence="7 9" id="KW-0472">Membrane</keyword>
<dbReference type="InterPro" id="IPR001626">
    <property type="entry name" value="ABC_TroCD"/>
</dbReference>
<dbReference type="EMBL" id="CP146843">
    <property type="protein sequence ID" value="WYY26403.1"/>
    <property type="molecule type" value="Genomic_DNA"/>
</dbReference>
<feature type="transmembrane region" description="Helical" evidence="9">
    <location>
        <begin position="200"/>
        <end position="220"/>
    </location>
</feature>
<name>A0ABZ2U8T7_ASHYP</name>
<dbReference type="Pfam" id="PF00950">
    <property type="entry name" value="ABC-3"/>
    <property type="match status" value="1"/>
</dbReference>
<feature type="transmembrane region" description="Helical" evidence="9">
    <location>
        <begin position="138"/>
        <end position="159"/>
    </location>
</feature>
<evidence type="ECO:0000256" key="2">
    <source>
        <dbReference type="ARBA" id="ARBA00008034"/>
    </source>
</evidence>
<evidence type="ECO:0000256" key="1">
    <source>
        <dbReference type="ARBA" id="ARBA00004651"/>
    </source>
</evidence>
<organism evidence="10 11">
    <name type="scientific">Ash yellows phytoplasma</name>
    <dbReference type="NCBI Taxonomy" id="35780"/>
    <lineage>
        <taxon>Bacteria</taxon>
        <taxon>Bacillati</taxon>
        <taxon>Mycoplasmatota</taxon>
        <taxon>Mollicutes</taxon>
        <taxon>Acholeplasmatales</taxon>
        <taxon>Acholeplasmataceae</taxon>
        <taxon>Candidatus Phytoplasma</taxon>
        <taxon>16SrVII (Ash yellows group)</taxon>
    </lineage>
</organism>
<evidence type="ECO:0000256" key="3">
    <source>
        <dbReference type="ARBA" id="ARBA00022448"/>
    </source>
</evidence>
<sequence length="366" mass="41253">MNNILNIILESFEIDTFLILILCSISLANLGVFLIYKKVSMVVDAISHSVLLGIVLAYLLVNDLDSPFLIIGATLVGVCTAYLIELISKNKKISKGSAIGLVFTFFFSIAIIIISKFIRNIHIDTDAVFLGNIELSEASILYKIIPILILNLFFVSIFYKELKIFIFDPHLSNVLGFSSVIINYILMALVSLTAVISFDVVGSVMVIACMIGPAATATILTQRLFNCWLLSLWLAFISASLGYYLGIYLDLPVSGMISVVILSIFVIVLVFEPKNGIIAKIIKNYFHKKTFMIILLLMHLENHLKQNIKNYIQDIQNDLKWPSERYQKCLKKAIKDKYIIQKNKELIITNVGRNFLHQKNKNFGLN</sequence>
<keyword evidence="4" id="KW-1003">Cell membrane</keyword>
<dbReference type="Proteomes" id="UP001484199">
    <property type="component" value="Chromosome"/>
</dbReference>
<feature type="transmembrane region" description="Helical" evidence="9">
    <location>
        <begin position="67"/>
        <end position="87"/>
    </location>
</feature>
<keyword evidence="11" id="KW-1185">Reference proteome</keyword>
<evidence type="ECO:0000256" key="4">
    <source>
        <dbReference type="ARBA" id="ARBA00022475"/>
    </source>
</evidence>
<dbReference type="RefSeq" id="WP_341266807.1">
    <property type="nucleotide sequence ID" value="NZ_CP146843.1"/>
</dbReference>
<dbReference type="InterPro" id="IPR037294">
    <property type="entry name" value="ABC_BtuC-like"/>
</dbReference>